<dbReference type="EMBL" id="LUTY01000046">
    <property type="protein sequence ID" value="OAD24022.1"/>
    <property type="molecule type" value="Genomic_DNA"/>
</dbReference>
<name>A0A176S7C2_9GAMM</name>
<accession>A0A176S7C2</accession>
<keyword evidence="3" id="KW-1185">Reference proteome</keyword>
<evidence type="ECO:0000256" key="1">
    <source>
        <dbReference type="SAM" id="MobiDB-lite"/>
    </source>
</evidence>
<reference evidence="2 3" key="1">
    <citation type="submission" date="2016-05" db="EMBL/GenBank/DDBJ databases">
        <title>Single-cell genome of chain-forming Candidatus Thiomargarita nelsonii and comparison to other large sulfur-oxidizing bacteria.</title>
        <authorList>
            <person name="Winkel M."/>
            <person name="Salman V."/>
            <person name="Woyke T."/>
            <person name="Schulz-Vogt H."/>
            <person name="Richter M."/>
            <person name="Flood B."/>
            <person name="Bailey J."/>
            <person name="Amann R."/>
            <person name="Mussmann M."/>
        </authorList>
    </citation>
    <scope>NUCLEOTIDE SEQUENCE [LARGE SCALE GENOMIC DNA]</scope>
    <source>
        <strain evidence="2 3">THI036</strain>
    </source>
</reference>
<organism evidence="2 3">
    <name type="scientific">Candidatus Thiomargarita nelsonii</name>
    <dbReference type="NCBI Taxonomy" id="1003181"/>
    <lineage>
        <taxon>Bacteria</taxon>
        <taxon>Pseudomonadati</taxon>
        <taxon>Pseudomonadota</taxon>
        <taxon>Gammaproteobacteria</taxon>
        <taxon>Thiotrichales</taxon>
        <taxon>Thiotrichaceae</taxon>
        <taxon>Thiomargarita</taxon>
    </lineage>
</organism>
<dbReference type="Proteomes" id="UP000076962">
    <property type="component" value="Unassembled WGS sequence"/>
</dbReference>
<sequence>MPQKRKSQQKLPPGDKPQTQKLELTDFAERIAQAEGLLAVLNDEAHHTHDEDSEWNKVIRRLHSNRPIAAQLDFSATPRYTKGGLFAWTISDYPLKQAIVDNIVKRPIKGISKIEEAKSALASVKYEGAKANILPEQTIGRGLRLMFRGSSVGGYRERVDIIGNQAFLKFVEDLEKLEGLKLDTFQLGKDKLKIYTVMPVAEKQAVDIAIPELSPTLGRKTSLAEEIAAINVMDFDTPVLPLKANEIDIKKFTYEGIDALNKNKLFERVYEIPPAQTPEEVIGYYARLIAQHIKLPSQFAALAPKIQEFFGFKAFGKEINLYDGAVIQAMSTNLASYIVTQAFEKVLRQQIIEEIQPT</sequence>
<feature type="non-terminal residue" evidence="2">
    <location>
        <position position="358"/>
    </location>
</feature>
<evidence type="ECO:0000313" key="3">
    <source>
        <dbReference type="Proteomes" id="UP000076962"/>
    </source>
</evidence>
<evidence type="ECO:0000313" key="2">
    <source>
        <dbReference type="EMBL" id="OAD24022.1"/>
    </source>
</evidence>
<dbReference type="AlphaFoldDB" id="A0A176S7C2"/>
<proteinExistence type="predicted"/>
<protein>
    <submittedName>
        <fullName evidence="2">Type III restriction protein res subunit</fullName>
    </submittedName>
</protein>
<comment type="caution">
    <text evidence="2">The sequence shown here is derived from an EMBL/GenBank/DDBJ whole genome shotgun (WGS) entry which is preliminary data.</text>
</comment>
<gene>
    <name evidence="2" type="ORF">THIOM_000130</name>
</gene>
<feature type="region of interest" description="Disordered" evidence="1">
    <location>
        <begin position="1"/>
        <end position="20"/>
    </location>
</feature>